<dbReference type="GO" id="GO:0051537">
    <property type="term" value="F:2 iron, 2 sulfur cluster binding"/>
    <property type="evidence" value="ECO:0007669"/>
    <property type="project" value="UniProtKB-KW"/>
</dbReference>
<dbReference type="OMA" id="RNAQDQG"/>
<dbReference type="InterPro" id="IPR017941">
    <property type="entry name" value="Rieske_2Fe-2S"/>
</dbReference>
<comment type="similarity">
    <text evidence="2">Belongs to the FAD-dependent oxidoreductase family.</text>
</comment>
<dbReference type="GO" id="GO:0016651">
    <property type="term" value="F:oxidoreductase activity, acting on NAD(P)H"/>
    <property type="evidence" value="ECO:0007669"/>
    <property type="project" value="TreeGrafter"/>
</dbReference>
<dbReference type="Proteomes" id="UP000887565">
    <property type="component" value="Unplaced"/>
</dbReference>
<evidence type="ECO:0000256" key="2">
    <source>
        <dbReference type="ARBA" id="ARBA00006442"/>
    </source>
</evidence>
<evidence type="ECO:0000313" key="12">
    <source>
        <dbReference type="WBParaSite" id="nRc.2.0.1.t13595-RA"/>
    </source>
</evidence>
<evidence type="ECO:0000313" key="11">
    <source>
        <dbReference type="Proteomes" id="UP000887565"/>
    </source>
</evidence>
<dbReference type="FunFam" id="2.102.10.10:FF:000003">
    <property type="entry name" value="apoptosis-inducing factor 3 isoform X2"/>
    <property type="match status" value="1"/>
</dbReference>
<dbReference type="SUPFAM" id="SSF51905">
    <property type="entry name" value="FAD/NAD(P)-binding domain"/>
    <property type="match status" value="2"/>
</dbReference>
<protein>
    <submittedName>
        <fullName evidence="12">Rieske domain-containing protein</fullName>
    </submittedName>
</protein>
<dbReference type="GO" id="GO:0005737">
    <property type="term" value="C:cytoplasm"/>
    <property type="evidence" value="ECO:0007669"/>
    <property type="project" value="TreeGrafter"/>
</dbReference>
<evidence type="ECO:0000256" key="9">
    <source>
        <dbReference type="ARBA" id="ARBA00023014"/>
    </source>
</evidence>
<accession>A0A915IHN7</accession>
<dbReference type="PRINTS" id="PR00368">
    <property type="entry name" value="FADPNR"/>
</dbReference>
<evidence type="ECO:0000256" key="7">
    <source>
        <dbReference type="ARBA" id="ARBA00023002"/>
    </source>
</evidence>
<keyword evidence="7" id="KW-0560">Oxidoreductase</keyword>
<dbReference type="InterPro" id="IPR036188">
    <property type="entry name" value="FAD/NAD-bd_sf"/>
</dbReference>
<dbReference type="InterPro" id="IPR050446">
    <property type="entry name" value="FAD-oxidoreductase/Apoptosis"/>
</dbReference>
<proteinExistence type="inferred from homology"/>
<keyword evidence="5" id="KW-0479">Metal-binding</keyword>
<dbReference type="InterPro" id="IPR036922">
    <property type="entry name" value="Rieske_2Fe-2S_sf"/>
</dbReference>
<evidence type="ECO:0000256" key="3">
    <source>
        <dbReference type="ARBA" id="ARBA00022630"/>
    </source>
</evidence>
<keyword evidence="9" id="KW-0411">Iron-sulfur</keyword>
<organism evidence="11 12">
    <name type="scientific">Romanomermis culicivorax</name>
    <name type="common">Nematode worm</name>
    <dbReference type="NCBI Taxonomy" id="13658"/>
    <lineage>
        <taxon>Eukaryota</taxon>
        <taxon>Metazoa</taxon>
        <taxon>Ecdysozoa</taxon>
        <taxon>Nematoda</taxon>
        <taxon>Enoplea</taxon>
        <taxon>Dorylaimia</taxon>
        <taxon>Mermithida</taxon>
        <taxon>Mermithoidea</taxon>
        <taxon>Mermithidae</taxon>
        <taxon>Romanomermis</taxon>
    </lineage>
</organism>
<evidence type="ECO:0000256" key="5">
    <source>
        <dbReference type="ARBA" id="ARBA00022723"/>
    </source>
</evidence>
<dbReference type="CDD" id="cd03478">
    <property type="entry name" value="Rieske_AIFL_N"/>
    <property type="match status" value="1"/>
</dbReference>
<dbReference type="Pfam" id="PF07992">
    <property type="entry name" value="Pyr_redox_2"/>
    <property type="match status" value="1"/>
</dbReference>
<dbReference type="Pfam" id="PF00355">
    <property type="entry name" value="Rieske"/>
    <property type="match status" value="1"/>
</dbReference>
<dbReference type="PANTHER" id="PTHR43557:SF2">
    <property type="entry name" value="RIESKE DOMAIN-CONTAINING PROTEIN-RELATED"/>
    <property type="match status" value="1"/>
</dbReference>
<dbReference type="GO" id="GO:0046872">
    <property type="term" value="F:metal ion binding"/>
    <property type="evidence" value="ECO:0007669"/>
    <property type="project" value="UniProtKB-KW"/>
</dbReference>
<dbReference type="AlphaFoldDB" id="A0A915IHN7"/>
<dbReference type="PROSITE" id="PS51296">
    <property type="entry name" value="RIESKE"/>
    <property type="match status" value="1"/>
</dbReference>
<dbReference type="InterPro" id="IPR016156">
    <property type="entry name" value="FAD/NAD-linked_Rdtase_dimer_sf"/>
</dbReference>
<evidence type="ECO:0000256" key="6">
    <source>
        <dbReference type="ARBA" id="ARBA00022827"/>
    </source>
</evidence>
<reference evidence="12" key="1">
    <citation type="submission" date="2022-11" db="UniProtKB">
        <authorList>
            <consortium name="WormBaseParasite"/>
        </authorList>
    </citation>
    <scope>IDENTIFICATION</scope>
</reference>
<dbReference type="PRINTS" id="PR00411">
    <property type="entry name" value="PNDRDTASEI"/>
</dbReference>
<dbReference type="SUPFAM" id="SSF55424">
    <property type="entry name" value="FAD/NAD-linked reductases, dimerisation (C-terminal) domain"/>
    <property type="match status" value="1"/>
</dbReference>
<dbReference type="PANTHER" id="PTHR43557">
    <property type="entry name" value="APOPTOSIS-INDUCING FACTOR 1"/>
    <property type="match status" value="1"/>
</dbReference>
<comment type="cofactor">
    <cofactor evidence="1">
        <name>FAD</name>
        <dbReference type="ChEBI" id="CHEBI:57692"/>
    </cofactor>
</comment>
<keyword evidence="3" id="KW-0285">Flavoprotein</keyword>
<dbReference type="WBParaSite" id="nRc.2.0.1.t13595-RA">
    <property type="protein sequence ID" value="nRc.2.0.1.t13595-RA"/>
    <property type="gene ID" value="nRc.2.0.1.g13595"/>
</dbReference>
<evidence type="ECO:0000256" key="8">
    <source>
        <dbReference type="ARBA" id="ARBA00023004"/>
    </source>
</evidence>
<keyword evidence="8" id="KW-0408">Iron</keyword>
<dbReference type="Gene3D" id="3.50.50.60">
    <property type="entry name" value="FAD/NAD(P)-binding domain"/>
    <property type="match status" value="2"/>
</dbReference>
<keyword evidence="4" id="KW-0001">2Fe-2S</keyword>
<dbReference type="SUPFAM" id="SSF50022">
    <property type="entry name" value="ISP domain"/>
    <property type="match status" value="1"/>
</dbReference>
<keyword evidence="11" id="KW-1185">Reference proteome</keyword>
<dbReference type="InterPro" id="IPR023753">
    <property type="entry name" value="FAD/NAD-binding_dom"/>
</dbReference>
<sequence>MSTFLLCKENDLANGQMKEYEVEQHGKILLVKDNDKFFALGAKCTHYGAPLAKGAYCNGTVRCPWHGACFNIETGDVEDFPGFDSLPTFKALGVDPDSIALKKSDYYEKLGVNVVFGAQATKIEPKKKLVHLSNGQKFAYGKVVVATGGRPRLLNVPGYCTNVKNVFYLRTPADGQLIGQQVAGKDVVIVGSSFIGMELASVVAKKGAKSLTVVSNSGLPFDQVFGAQIGQAVLKLFEDNGVKFKLSVDILKLNHNDNNEVTSLDLKSKVGGAENLSCEICIVGIGVTPSTEVFEGSGAMLDQRGYVEVDEHLGVVGLSDVYACGDIARFPLATFQHQMANVQHWQMALKHGYGAGYDEIIVHGDASQLSFVAYYLKNENLVAVATCGKDPIAARLAEYFRI</sequence>
<feature type="domain" description="Rieske" evidence="10">
    <location>
        <begin position="4"/>
        <end position="100"/>
    </location>
</feature>
<evidence type="ECO:0000256" key="4">
    <source>
        <dbReference type="ARBA" id="ARBA00022714"/>
    </source>
</evidence>
<evidence type="ECO:0000259" key="10">
    <source>
        <dbReference type="PROSITE" id="PS51296"/>
    </source>
</evidence>
<name>A0A915IHN7_ROMCU</name>
<evidence type="ECO:0000256" key="1">
    <source>
        <dbReference type="ARBA" id="ARBA00001974"/>
    </source>
</evidence>
<keyword evidence="6" id="KW-0274">FAD</keyword>